<keyword evidence="7" id="KW-1185">Reference proteome</keyword>
<evidence type="ECO:0000256" key="2">
    <source>
        <dbReference type="ARBA" id="ARBA00011322"/>
    </source>
</evidence>
<comment type="subunit">
    <text evidence="2">Heterodimer of SbcC and SbcD.</text>
</comment>
<protein>
    <recommendedName>
        <fullName evidence="3">Nuclease SbcCD subunit C</fullName>
    </recommendedName>
</protein>
<comment type="caution">
    <text evidence="6">The sequence shown here is derived from an EMBL/GenBank/DDBJ whole genome shotgun (WGS) entry which is preliminary data.</text>
</comment>
<dbReference type="PANTHER" id="PTHR32114">
    <property type="entry name" value="ABC TRANSPORTER ABCH.3"/>
    <property type="match status" value="1"/>
</dbReference>
<keyword evidence="6" id="KW-0269">Exonuclease</keyword>
<evidence type="ECO:0000256" key="4">
    <source>
        <dbReference type="SAM" id="Coils"/>
    </source>
</evidence>
<comment type="similarity">
    <text evidence="1">Belongs to the SMC family. SbcC subfamily.</text>
</comment>
<proteinExistence type="inferred from homology"/>
<sequence length="812" mass="86964">MRPLRLDVVGFAAFRKQTTLDFADADFFALVGPTGAGKSTVLDAICFALYGKVPRWNGTGVRDALAPSTGEARVRLVFAAGGKRYVATRVVRRNSKGDVSTFSAGLERIPDSVDVSRIDEVDAAKLGQVLAGSPSEMSARVEQVIGLPYDQFTKCVVLPQGAFAEFLRAKNAERQKILENLLGLDVYKKIGKEAGQRAIAAKGGLEQLDRQLAELGAVGEDEIAAASAHIERMRRLESRLKERVPQLREARTAVDGARDGLSKVEEHLAMLRAVSPPVDLDATTGAVVEAETALTAAKTVRDAAEAAEEKLRASLGESDPARFQALLAAYDEHEKKTGRIENGRTKVAAMRTEADAARTAAEAADKAAAHAESALETARTTDVAATLRPHLVAGEPCPVCDQDVAALPAPLPTEALELAAKAHEAARREQSAAGKRLTAAETQLQNGTALLDELVAEHAAAGERLAGAPSRAEAAEAIAEAERQRLALAEAGREVTAARERFRKADARVTMVKERVSKEWLTFDTARDRLARLGPPPADRRDLKASWEDLAAWVGERLAEALNLHGDAKAEVAEARANAAAIDDELLALLAEADRPVPSSADGSDYLTEAARALSQAEHDYKHLVTRREQAGQLRLDRDEKRAEAAVAEQLAKHLNARNFLAWLTHAALEILLDDATAILRDLSDGQYDLEYDNDQFHVVDHHDAGQRRPAYTLSGGETFAASLALALALSRQLAGMSAGTAHLESIMLDEGFGTLDASTLDTVATTLEALAVKGDRMVGVVTHVPALADRIPVRFEVTKDAIGAKVEKVVA</sequence>
<reference evidence="6 7" key="1">
    <citation type="submission" date="2020-08" db="EMBL/GenBank/DDBJ databases">
        <title>Genomic Encyclopedia of Type Strains, Phase IV (KMG-IV): sequencing the most valuable type-strain genomes for metagenomic binning, comparative biology and taxonomic classification.</title>
        <authorList>
            <person name="Goeker M."/>
        </authorList>
    </citation>
    <scope>NUCLEOTIDE SEQUENCE [LARGE SCALE GENOMIC DNA]</scope>
    <source>
        <strain evidence="6 7">YIM 65646</strain>
    </source>
</reference>
<evidence type="ECO:0000313" key="6">
    <source>
        <dbReference type="EMBL" id="MBB6034972.1"/>
    </source>
</evidence>
<evidence type="ECO:0000259" key="5">
    <source>
        <dbReference type="Pfam" id="PF13476"/>
    </source>
</evidence>
<evidence type="ECO:0000256" key="1">
    <source>
        <dbReference type="ARBA" id="ARBA00006930"/>
    </source>
</evidence>
<dbReference type="RefSeq" id="WP_184787819.1">
    <property type="nucleotide sequence ID" value="NZ_BONT01000112.1"/>
</dbReference>
<evidence type="ECO:0000256" key="3">
    <source>
        <dbReference type="ARBA" id="ARBA00013368"/>
    </source>
</evidence>
<gene>
    <name evidence="6" type="ORF">HNR73_002826</name>
</gene>
<accession>A0A841FN37</accession>
<evidence type="ECO:0000313" key="7">
    <source>
        <dbReference type="Proteomes" id="UP000548476"/>
    </source>
</evidence>
<dbReference type="Pfam" id="PF13476">
    <property type="entry name" value="AAA_23"/>
    <property type="match status" value="1"/>
</dbReference>
<keyword evidence="4" id="KW-0175">Coiled coil</keyword>
<dbReference type="GO" id="GO:0004527">
    <property type="term" value="F:exonuclease activity"/>
    <property type="evidence" value="ECO:0007669"/>
    <property type="project" value="UniProtKB-KW"/>
</dbReference>
<dbReference type="SUPFAM" id="SSF52540">
    <property type="entry name" value="P-loop containing nucleoside triphosphate hydrolases"/>
    <property type="match status" value="1"/>
</dbReference>
<feature type="coiled-coil region" evidence="4">
    <location>
        <begin position="437"/>
        <end position="494"/>
    </location>
</feature>
<dbReference type="InterPro" id="IPR027417">
    <property type="entry name" value="P-loop_NTPase"/>
</dbReference>
<dbReference type="InterPro" id="IPR038729">
    <property type="entry name" value="Rad50/SbcC_AAA"/>
</dbReference>
<feature type="domain" description="Rad50/SbcC-type AAA" evidence="5">
    <location>
        <begin position="6"/>
        <end position="215"/>
    </location>
</feature>
<organism evidence="6 7">
    <name type="scientific">Phytomonospora endophytica</name>
    <dbReference type="NCBI Taxonomy" id="714109"/>
    <lineage>
        <taxon>Bacteria</taxon>
        <taxon>Bacillati</taxon>
        <taxon>Actinomycetota</taxon>
        <taxon>Actinomycetes</taxon>
        <taxon>Micromonosporales</taxon>
        <taxon>Micromonosporaceae</taxon>
        <taxon>Phytomonospora</taxon>
    </lineage>
</organism>
<dbReference type="EMBL" id="JACHGT010000005">
    <property type="protein sequence ID" value="MBB6034972.1"/>
    <property type="molecule type" value="Genomic_DNA"/>
</dbReference>
<dbReference type="Gene3D" id="3.40.50.300">
    <property type="entry name" value="P-loop containing nucleotide triphosphate hydrolases"/>
    <property type="match status" value="2"/>
</dbReference>
<dbReference type="AlphaFoldDB" id="A0A841FN37"/>
<dbReference type="GO" id="GO:0016887">
    <property type="term" value="F:ATP hydrolysis activity"/>
    <property type="evidence" value="ECO:0007669"/>
    <property type="project" value="InterPro"/>
</dbReference>
<dbReference type="PANTHER" id="PTHR32114:SF2">
    <property type="entry name" value="ABC TRANSPORTER ABCH.3"/>
    <property type="match status" value="1"/>
</dbReference>
<dbReference type="Proteomes" id="UP000548476">
    <property type="component" value="Unassembled WGS sequence"/>
</dbReference>
<feature type="coiled-coil region" evidence="4">
    <location>
        <begin position="558"/>
        <end position="592"/>
    </location>
</feature>
<dbReference type="GO" id="GO:0006302">
    <property type="term" value="P:double-strand break repair"/>
    <property type="evidence" value="ECO:0007669"/>
    <property type="project" value="InterPro"/>
</dbReference>
<keyword evidence="6" id="KW-0378">Hydrolase</keyword>
<name>A0A841FN37_9ACTN</name>
<dbReference type="Pfam" id="PF13558">
    <property type="entry name" value="SbcC_Walker_B"/>
    <property type="match status" value="1"/>
</dbReference>
<keyword evidence="6" id="KW-0540">Nuclease</keyword>